<accession>A0A2H0W3T3</accession>
<reference evidence="2" key="1">
    <citation type="submission" date="2017-09" db="EMBL/GenBank/DDBJ databases">
        <title>Depth-based differentiation of microbial function through sediment-hosted aquifers and enrichment of novel symbionts in the deep terrestrial subsurface.</title>
        <authorList>
            <person name="Probst A.J."/>
            <person name="Ladd B."/>
            <person name="Jarett J.K."/>
            <person name="Geller-Mcgrath D.E."/>
            <person name="Sieber C.M.K."/>
            <person name="Emerson J.B."/>
            <person name="Anantharaman K."/>
            <person name="Thomas B.C."/>
            <person name="Malmstrom R."/>
            <person name="Stieglmeier M."/>
            <person name="Klingl A."/>
            <person name="Woyke T."/>
            <person name="Ryan C.M."/>
            <person name="Banfield J.F."/>
        </authorList>
    </citation>
    <scope>NUCLEOTIDE SEQUENCE [LARGE SCALE GENOMIC DNA]</scope>
</reference>
<dbReference type="AlphaFoldDB" id="A0A2H0W3T3"/>
<dbReference type="EMBL" id="PEZY01000012">
    <property type="protein sequence ID" value="PIS05964.1"/>
    <property type="molecule type" value="Genomic_DNA"/>
</dbReference>
<gene>
    <name evidence="1" type="ORF">COT80_04320</name>
</gene>
<evidence type="ECO:0000313" key="2">
    <source>
        <dbReference type="Proteomes" id="UP000229056"/>
    </source>
</evidence>
<sequence>MTQIKKLPTPKDFDNIEIKFQEGDKLLGSGFICKDGGAIGLLRCPQCSNENYSPAVITGICAICGFDANLCSIEK</sequence>
<evidence type="ECO:0000313" key="1">
    <source>
        <dbReference type="EMBL" id="PIS05964.1"/>
    </source>
</evidence>
<proteinExistence type="predicted"/>
<name>A0A2H0W3T3_9BACT</name>
<comment type="caution">
    <text evidence="1">The sequence shown here is derived from an EMBL/GenBank/DDBJ whole genome shotgun (WGS) entry which is preliminary data.</text>
</comment>
<protein>
    <submittedName>
        <fullName evidence="1">Uncharacterized protein</fullName>
    </submittedName>
</protein>
<organism evidence="1 2">
    <name type="scientific">Candidatus Buchananbacteria bacterium CG10_big_fil_rev_8_21_14_0_10_33_19</name>
    <dbReference type="NCBI Taxonomy" id="1974525"/>
    <lineage>
        <taxon>Bacteria</taxon>
        <taxon>Candidatus Buchananiibacteriota</taxon>
    </lineage>
</organism>
<dbReference type="Proteomes" id="UP000229056">
    <property type="component" value="Unassembled WGS sequence"/>
</dbReference>